<dbReference type="Gene3D" id="1.10.357.10">
    <property type="entry name" value="Tetracycline Repressor, domain 2"/>
    <property type="match status" value="1"/>
</dbReference>
<evidence type="ECO:0000313" key="1">
    <source>
        <dbReference type="EMBL" id="TDG18869.1"/>
    </source>
</evidence>
<proteinExistence type="predicted"/>
<organism evidence="1 2">
    <name type="scientific">Paraburkholderia silviterrae</name>
    <dbReference type="NCBI Taxonomy" id="2528715"/>
    <lineage>
        <taxon>Bacteria</taxon>
        <taxon>Pseudomonadati</taxon>
        <taxon>Pseudomonadota</taxon>
        <taxon>Betaproteobacteria</taxon>
        <taxon>Burkholderiales</taxon>
        <taxon>Burkholderiaceae</taxon>
        <taxon>Paraburkholderia</taxon>
    </lineage>
</organism>
<keyword evidence="2" id="KW-1185">Reference proteome</keyword>
<dbReference type="OrthoDB" id="9798857at2"/>
<evidence type="ECO:0000313" key="2">
    <source>
        <dbReference type="Proteomes" id="UP000295722"/>
    </source>
</evidence>
<dbReference type="EMBL" id="SMRP01000026">
    <property type="protein sequence ID" value="TDG18869.1"/>
    <property type="molecule type" value="Genomic_DNA"/>
</dbReference>
<accession>A0A4R5M0V9</accession>
<protein>
    <recommendedName>
        <fullName evidence="3">TetR family transcriptional regulator</fullName>
    </recommendedName>
</protein>
<dbReference type="AlphaFoldDB" id="A0A4R5M0V9"/>
<reference evidence="1 2" key="1">
    <citation type="submission" date="2019-03" db="EMBL/GenBank/DDBJ databases">
        <title>Paraburkholderia sp. 4M-K11, isolated from subtropical forest soil.</title>
        <authorList>
            <person name="Gao Z.-H."/>
            <person name="Qiu L.-H."/>
        </authorList>
    </citation>
    <scope>NUCLEOTIDE SEQUENCE [LARGE SCALE GENOMIC DNA]</scope>
    <source>
        <strain evidence="1 2">4M-K11</strain>
    </source>
</reference>
<gene>
    <name evidence="1" type="ORF">EYW47_32525</name>
</gene>
<name>A0A4R5M0V9_9BURK</name>
<evidence type="ECO:0008006" key="3">
    <source>
        <dbReference type="Google" id="ProtNLM"/>
    </source>
</evidence>
<comment type="caution">
    <text evidence="1">The sequence shown here is derived from an EMBL/GenBank/DDBJ whole genome shotgun (WGS) entry which is preliminary data.</text>
</comment>
<sequence length="81" mass="8867">MEEVGLAVGGIYKHFVSREALAAEAVSVAFANTADWNERASRQLGEAIEEYLSPAQHDDLAPCPVFSLLTAEHPERQRNNA</sequence>
<dbReference type="Proteomes" id="UP000295722">
    <property type="component" value="Unassembled WGS sequence"/>
</dbReference>